<protein>
    <submittedName>
        <fullName evidence="2">Uncharacterized protein</fullName>
    </submittedName>
</protein>
<feature type="transmembrane region" description="Helical" evidence="1">
    <location>
        <begin position="6"/>
        <end position="27"/>
    </location>
</feature>
<reference evidence="2 3" key="1">
    <citation type="submission" date="2021-01" db="EMBL/GenBank/DDBJ databases">
        <title>Genome sequence of Shewanella schlegeliana JCM 11561.</title>
        <authorList>
            <person name="Zhang H."/>
            <person name="Li C."/>
        </authorList>
    </citation>
    <scope>NUCLEOTIDE SEQUENCE [LARGE SCALE GENOMIC DNA]</scope>
    <source>
        <strain evidence="2 3">JCM 11561</strain>
    </source>
</reference>
<accession>A0ABS1SU82</accession>
<evidence type="ECO:0000313" key="2">
    <source>
        <dbReference type="EMBL" id="MBL4912102.1"/>
    </source>
</evidence>
<comment type="caution">
    <text evidence="2">The sequence shown here is derived from an EMBL/GenBank/DDBJ whole genome shotgun (WGS) entry which is preliminary data.</text>
</comment>
<keyword evidence="1" id="KW-1133">Transmembrane helix</keyword>
<dbReference type="EMBL" id="JAESVD010000001">
    <property type="protein sequence ID" value="MBL4912102.1"/>
    <property type="molecule type" value="Genomic_DNA"/>
</dbReference>
<sequence>MRSQTLLAQLLRMTSLLILMLILVHYCKPLLNAFALNATDGGCHQMPKTVQDPVKADYGKQL</sequence>
<dbReference type="Proteomes" id="UP000604898">
    <property type="component" value="Unassembled WGS sequence"/>
</dbReference>
<evidence type="ECO:0000256" key="1">
    <source>
        <dbReference type="SAM" id="Phobius"/>
    </source>
</evidence>
<keyword evidence="1" id="KW-0812">Transmembrane</keyword>
<name>A0ABS1SU82_9GAMM</name>
<keyword evidence="3" id="KW-1185">Reference proteome</keyword>
<gene>
    <name evidence="2" type="ORF">JMA39_02970</name>
</gene>
<dbReference type="RefSeq" id="WP_202720326.1">
    <property type="nucleotide sequence ID" value="NZ_BPEX01000018.1"/>
</dbReference>
<organism evidence="2 3">
    <name type="scientific">Shewanella schlegeliana</name>
    <dbReference type="NCBI Taxonomy" id="190308"/>
    <lineage>
        <taxon>Bacteria</taxon>
        <taxon>Pseudomonadati</taxon>
        <taxon>Pseudomonadota</taxon>
        <taxon>Gammaproteobacteria</taxon>
        <taxon>Alteromonadales</taxon>
        <taxon>Shewanellaceae</taxon>
        <taxon>Shewanella</taxon>
    </lineage>
</organism>
<keyword evidence="1" id="KW-0472">Membrane</keyword>
<evidence type="ECO:0000313" key="3">
    <source>
        <dbReference type="Proteomes" id="UP000604898"/>
    </source>
</evidence>
<proteinExistence type="predicted"/>